<dbReference type="SUPFAM" id="SSF52540">
    <property type="entry name" value="P-loop containing nucleoside triphosphate hydrolases"/>
    <property type="match status" value="2"/>
</dbReference>
<dbReference type="SMART" id="SM00382">
    <property type="entry name" value="AAA"/>
    <property type="match status" value="2"/>
</dbReference>
<dbReference type="InterPro" id="IPR015342">
    <property type="entry name" value="PEX1-N_C-lobe"/>
</dbReference>
<evidence type="ECO:0000256" key="9">
    <source>
        <dbReference type="SAM" id="MobiDB-lite"/>
    </source>
</evidence>
<evidence type="ECO:0000313" key="12">
    <source>
        <dbReference type="Proteomes" id="UP000041254"/>
    </source>
</evidence>
<dbReference type="EMBL" id="CDMY01000592">
    <property type="protein sequence ID" value="CEM24894.1"/>
    <property type="molecule type" value="Genomic_DNA"/>
</dbReference>
<feature type="region of interest" description="Disordered" evidence="9">
    <location>
        <begin position="1205"/>
        <end position="1237"/>
    </location>
</feature>
<dbReference type="STRING" id="1169540.A0A0G4G8U5"/>
<keyword evidence="4" id="KW-0378">Hydrolase</keyword>
<dbReference type="GO" id="GO:0005524">
    <property type="term" value="F:ATP binding"/>
    <property type="evidence" value="ECO:0007669"/>
    <property type="project" value="UniProtKB-KW"/>
</dbReference>
<proteinExistence type="inferred from homology"/>
<feature type="domain" description="AAA+ ATPase" evidence="10">
    <location>
        <begin position="973"/>
        <end position="1109"/>
    </location>
</feature>
<reference evidence="11 12" key="1">
    <citation type="submission" date="2014-11" db="EMBL/GenBank/DDBJ databases">
        <authorList>
            <person name="Zhu J."/>
            <person name="Qi W."/>
            <person name="Song R."/>
        </authorList>
    </citation>
    <scope>NUCLEOTIDE SEQUENCE [LARGE SCALE GENOMIC DNA]</scope>
</reference>
<feature type="region of interest" description="Disordered" evidence="9">
    <location>
        <begin position="463"/>
        <end position="485"/>
    </location>
</feature>
<evidence type="ECO:0000256" key="5">
    <source>
        <dbReference type="ARBA" id="ARBA00022840"/>
    </source>
</evidence>
<dbReference type="InterPro" id="IPR029067">
    <property type="entry name" value="CDC48_domain_2-like_sf"/>
</dbReference>
<evidence type="ECO:0000256" key="6">
    <source>
        <dbReference type="ARBA" id="ARBA00023136"/>
    </source>
</evidence>
<evidence type="ECO:0000256" key="7">
    <source>
        <dbReference type="ARBA" id="ARBA00032509"/>
    </source>
</evidence>
<feature type="region of interest" description="Disordered" evidence="9">
    <location>
        <begin position="395"/>
        <end position="446"/>
    </location>
</feature>
<dbReference type="AlphaFoldDB" id="A0A0G4G8U5"/>
<dbReference type="VEuPathDB" id="CryptoDB:Vbra_3237"/>
<dbReference type="Pfam" id="PF09262">
    <property type="entry name" value="PEX-1N"/>
    <property type="match status" value="1"/>
</dbReference>
<evidence type="ECO:0000256" key="3">
    <source>
        <dbReference type="ARBA" id="ARBA00022741"/>
    </source>
</evidence>
<dbReference type="InParanoid" id="A0A0G4G8U5"/>
<keyword evidence="5" id="KW-0067">ATP-binding</keyword>
<dbReference type="PANTHER" id="PTHR23077:SF12">
    <property type="entry name" value="PEROXISOMAL ATPASE PEX1"/>
    <property type="match status" value="1"/>
</dbReference>
<gene>
    <name evidence="11" type="ORF">Vbra_3237</name>
</gene>
<organism evidence="11 12">
    <name type="scientific">Vitrella brassicaformis (strain CCMP3155)</name>
    <dbReference type="NCBI Taxonomy" id="1169540"/>
    <lineage>
        <taxon>Eukaryota</taxon>
        <taxon>Sar</taxon>
        <taxon>Alveolata</taxon>
        <taxon>Colpodellida</taxon>
        <taxon>Vitrellaceae</taxon>
        <taxon>Vitrella</taxon>
    </lineage>
</organism>
<dbReference type="GO" id="GO:0016558">
    <property type="term" value="P:protein import into peroxisome matrix"/>
    <property type="evidence" value="ECO:0007669"/>
    <property type="project" value="TreeGrafter"/>
</dbReference>
<evidence type="ECO:0000256" key="8">
    <source>
        <dbReference type="ARBA" id="ARBA00034532"/>
    </source>
</evidence>
<comment type="similarity">
    <text evidence="2">Belongs to the AAA ATPase family.</text>
</comment>
<evidence type="ECO:0000256" key="2">
    <source>
        <dbReference type="ARBA" id="ARBA00006914"/>
    </source>
</evidence>
<dbReference type="PROSITE" id="PS00674">
    <property type="entry name" value="AAA"/>
    <property type="match status" value="1"/>
</dbReference>
<dbReference type="InterPro" id="IPR003960">
    <property type="entry name" value="ATPase_AAA_CS"/>
</dbReference>
<dbReference type="GO" id="GO:0005778">
    <property type="term" value="C:peroxisomal membrane"/>
    <property type="evidence" value="ECO:0007669"/>
    <property type="project" value="TreeGrafter"/>
</dbReference>
<dbReference type="InterPro" id="IPR003593">
    <property type="entry name" value="AAA+_ATPase"/>
</dbReference>
<dbReference type="FunFam" id="3.40.50.300:FF:000149">
    <property type="entry name" value="Nuclear valosin-containing protein-like"/>
    <property type="match status" value="1"/>
</dbReference>
<dbReference type="Gene3D" id="3.10.330.10">
    <property type="match status" value="1"/>
</dbReference>
<dbReference type="Proteomes" id="UP000041254">
    <property type="component" value="Unassembled WGS sequence"/>
</dbReference>
<dbReference type="GO" id="GO:0005829">
    <property type="term" value="C:cytosol"/>
    <property type="evidence" value="ECO:0007669"/>
    <property type="project" value="TreeGrafter"/>
</dbReference>
<dbReference type="GO" id="GO:0016887">
    <property type="term" value="F:ATP hydrolysis activity"/>
    <property type="evidence" value="ECO:0007669"/>
    <property type="project" value="InterPro"/>
</dbReference>
<protein>
    <recommendedName>
        <fullName evidence="8">Peroxisomal ATPase PEX1</fullName>
    </recommendedName>
    <alternativeName>
        <fullName evidence="7">Peroxin-1</fullName>
    </alternativeName>
</protein>
<dbReference type="Gene3D" id="3.40.50.300">
    <property type="entry name" value="P-loop containing nucleotide triphosphate hydrolases"/>
    <property type="match status" value="2"/>
</dbReference>
<name>A0A0G4G8U5_VITBC</name>
<dbReference type="SUPFAM" id="SSF54585">
    <property type="entry name" value="Cdc48 domain 2-like"/>
    <property type="match status" value="1"/>
</dbReference>
<keyword evidence="6" id="KW-0472">Membrane</keyword>
<accession>A0A0G4G8U5</accession>
<dbReference type="InterPro" id="IPR003959">
    <property type="entry name" value="ATPase_AAA_core"/>
</dbReference>
<dbReference type="InterPro" id="IPR050168">
    <property type="entry name" value="AAA_ATPase_domain"/>
</dbReference>
<dbReference type="OrthoDB" id="345979at2759"/>
<keyword evidence="12" id="KW-1185">Reference proteome</keyword>
<dbReference type="PANTHER" id="PTHR23077">
    <property type="entry name" value="AAA-FAMILY ATPASE"/>
    <property type="match status" value="1"/>
</dbReference>
<dbReference type="Gene3D" id="1.10.8.60">
    <property type="match status" value="2"/>
</dbReference>
<feature type="region of interest" description="Disordered" evidence="9">
    <location>
        <begin position="503"/>
        <end position="524"/>
    </location>
</feature>
<evidence type="ECO:0000256" key="1">
    <source>
        <dbReference type="ARBA" id="ARBA00004370"/>
    </source>
</evidence>
<evidence type="ECO:0000256" key="4">
    <source>
        <dbReference type="ARBA" id="ARBA00022801"/>
    </source>
</evidence>
<sequence length="1237" mass="132053">MTSTHHLTVVHSEARSCFVAIPPKAANALHPPSGHFCTVLKLTRLPYRDEGKPTTIPALYAGWTGGLCHRDGDVIEVPGLLGRCLRLKEGERVGVSSVGGGVVIDALAVRVMLRPESEDDWEVVERQATFIEDHLLEQVAVLMPSFSFPVWIHNTTPIFLHCLPPSPPPPTDFILLSRNTELAIEARDRKHPPHVSRSLLASTGDSGALVAQSPLRPFRVCPSGAFSGGGDESCNDAIAYVNRGELAHVAGGRLVWIMAGWPDGGEGERDGGESVVGGGLVWVKGDPRVKKGWIVLSEIFRWSHRLFSGSTVYATPCTRAPILIPSLLLTPILPHTDPATEAFLTSTIGQLALQRSFLLDTTRREQRYETLFFRGVPLADGTVMRLSTVRPPTFELDRQSGVLGRSSEEDEGDLYEESSPGDSAGGAAVDHAPHDGDGDAGGDLNDPRAVVDEVAWWHDEGEPTAVVEGQGEAEGQDGGGGGEGEGEMEVAVLVTFMYTEVGADSNGEDETDQLTADLPREPSPHWPAAVRAAMETRAETNGSPSGFVPVAAGTCSEGWPLPHYFVLSSEVVDKGLLRLFSSTRCIVAPPCTTPTAASLINGTTADAEEPPPQQTPLERSVSRLLASEGVTVVCEPPSYPGDSRGLDNRGDERLGVEYFDHGPFWEAADTLAERCVSSLLLSGPPGSGKSSLLSAYLTHWATQNGTIGLRVSCAALGGAGETVPYSAVERVLFLVLREAMRRGGRHGHGGSVAVVLDDLDVLCPVVEEESPHYGVAEERSVHLSAALCDWLTAMHFAAKQCRATGEEPPILIATVQSPSSLNKVLRSPLTFEAFADIAPTDEASRTTMLTNILAVTTPHQAANIAVGTELTSESGRRWVAEQTDGFVIADLRALVNTAVEEASRSGDRCVGREHVEAALESVTPRALQGQDFLKSAIGWHDIGGMTEAKQVLSDLLTLPHRFKVLFEQAPIPVKQGAILIGPPGCGKTLLAHAAAQECGLRVIGVKGPELLSKYIGGSEAAIRGVFDRAMRAAPAMIFFDELEALAPRRGADSTGVTDRVVNQLLCYLDGVEDRQGVAVLAATSRPDLVDPALLRPGRLEKVIYCGLPDAAERLDILQKATQRLHLASDVDLSAVGGELPPHATGADIQALVNTAQIHALHDDSTHVTATHLHAAAQETQPSLSTRDLEHYVRLYVPFLSQHDIDNLGGKSGGPPAMATGPQGDRNEEQERQRVALA</sequence>
<feature type="compositionally biased region" description="Basic and acidic residues" evidence="9">
    <location>
        <begin position="1224"/>
        <end position="1237"/>
    </location>
</feature>
<dbReference type="Pfam" id="PF00004">
    <property type="entry name" value="AAA"/>
    <property type="match status" value="1"/>
</dbReference>
<dbReference type="InterPro" id="IPR027417">
    <property type="entry name" value="P-loop_NTPase"/>
</dbReference>
<evidence type="ECO:0000259" key="10">
    <source>
        <dbReference type="SMART" id="SM00382"/>
    </source>
</evidence>
<feature type="domain" description="AAA+ ATPase" evidence="10">
    <location>
        <begin position="675"/>
        <end position="853"/>
    </location>
</feature>
<comment type="subcellular location">
    <subcellularLocation>
        <location evidence="1">Membrane</location>
    </subcellularLocation>
</comment>
<dbReference type="InterPro" id="IPR009010">
    <property type="entry name" value="Asp_de-COase-like_dom_sf"/>
</dbReference>
<dbReference type="SUPFAM" id="SSF50692">
    <property type="entry name" value="ADC-like"/>
    <property type="match status" value="1"/>
</dbReference>
<keyword evidence="3" id="KW-0547">Nucleotide-binding</keyword>
<evidence type="ECO:0000313" key="11">
    <source>
        <dbReference type="EMBL" id="CEM24894.1"/>
    </source>
</evidence>